<proteinExistence type="predicted"/>
<feature type="domain" description="Endonuclease/exonuclease/phosphatase" evidence="1">
    <location>
        <begin position="33"/>
        <end position="247"/>
    </location>
</feature>
<dbReference type="SUPFAM" id="SSF56219">
    <property type="entry name" value="DNase I-like"/>
    <property type="match status" value="1"/>
</dbReference>
<comment type="caution">
    <text evidence="2">The sequence shown here is derived from an EMBL/GenBank/DDBJ whole genome shotgun (WGS) entry which is preliminary data.</text>
</comment>
<dbReference type="PANTHER" id="PTHR14859:SF1">
    <property type="entry name" value="PGAP2-INTERACTING PROTEIN"/>
    <property type="match status" value="1"/>
</dbReference>
<keyword evidence="3" id="KW-1185">Reference proteome</keyword>
<dbReference type="Gene3D" id="3.60.10.10">
    <property type="entry name" value="Endonuclease/exonuclease/phosphatase"/>
    <property type="match status" value="1"/>
</dbReference>
<dbReference type="GO" id="GO:0016020">
    <property type="term" value="C:membrane"/>
    <property type="evidence" value="ECO:0007669"/>
    <property type="project" value="GOC"/>
</dbReference>
<accession>A0A847S3B0</accession>
<dbReference type="InterPro" id="IPR005135">
    <property type="entry name" value="Endo/exonuclease/phosphatase"/>
</dbReference>
<evidence type="ECO:0000313" key="3">
    <source>
        <dbReference type="Proteomes" id="UP000587991"/>
    </source>
</evidence>
<dbReference type="AlphaFoldDB" id="A0A847S3B0"/>
<evidence type="ECO:0000313" key="2">
    <source>
        <dbReference type="EMBL" id="NLR73657.1"/>
    </source>
</evidence>
<dbReference type="GO" id="GO:0006506">
    <property type="term" value="P:GPI anchor biosynthetic process"/>
    <property type="evidence" value="ECO:0007669"/>
    <property type="project" value="TreeGrafter"/>
</dbReference>
<dbReference type="GO" id="GO:0003824">
    <property type="term" value="F:catalytic activity"/>
    <property type="evidence" value="ECO:0007669"/>
    <property type="project" value="InterPro"/>
</dbReference>
<organism evidence="2 3">
    <name type="scientific">Leeia aquatica</name>
    <dbReference type="NCBI Taxonomy" id="2725557"/>
    <lineage>
        <taxon>Bacteria</taxon>
        <taxon>Pseudomonadati</taxon>
        <taxon>Pseudomonadota</taxon>
        <taxon>Betaproteobacteria</taxon>
        <taxon>Neisseriales</taxon>
        <taxon>Leeiaceae</taxon>
        <taxon>Leeia</taxon>
    </lineage>
</organism>
<protein>
    <submittedName>
        <fullName evidence="2">EEP domain-containing protein</fullName>
    </submittedName>
</protein>
<dbReference type="RefSeq" id="WP_168875324.1">
    <property type="nucleotide sequence ID" value="NZ_JABAIM010000001.1"/>
</dbReference>
<dbReference type="PANTHER" id="PTHR14859">
    <property type="entry name" value="CALCOFLUOR WHITE HYPERSENSITIVE PROTEIN PRECURSOR"/>
    <property type="match status" value="1"/>
</dbReference>
<dbReference type="EMBL" id="JABAIM010000001">
    <property type="protein sequence ID" value="NLR73657.1"/>
    <property type="molecule type" value="Genomic_DNA"/>
</dbReference>
<reference evidence="2 3" key="1">
    <citation type="submission" date="2020-04" db="EMBL/GenBank/DDBJ databases">
        <title>Draft genome of Leeia sp. IMCC25680.</title>
        <authorList>
            <person name="Song J."/>
            <person name="Cho J.-C."/>
        </authorList>
    </citation>
    <scope>NUCLEOTIDE SEQUENCE [LARGE SCALE GENOMIC DNA]</scope>
    <source>
        <strain evidence="2 3">IMCC25680</strain>
    </source>
</reference>
<dbReference type="InterPro" id="IPR036691">
    <property type="entry name" value="Endo/exonu/phosph_ase_sf"/>
</dbReference>
<dbReference type="Pfam" id="PF03372">
    <property type="entry name" value="Exo_endo_phos"/>
    <property type="match status" value="1"/>
</dbReference>
<evidence type="ECO:0000259" key="1">
    <source>
        <dbReference type="Pfam" id="PF03372"/>
    </source>
</evidence>
<dbReference type="Proteomes" id="UP000587991">
    <property type="component" value="Unassembled WGS sequence"/>
</dbReference>
<name>A0A847S3B0_9NEIS</name>
<sequence length="256" mass="29200">MSTALVHPLRHLRVLSLNMHKGLSPLNRKLIIHELSLALQQEKPDLVFLQEVQGFHQHRARRFEHWPSAGQADFIAESMAFRAVYGGNAYYTHGHHGNAILSHLPITAWRNTDISHNRLEQRGILHAELEGASETCGLHALCVHLNLLAGGRRWQLRRLREEIERHVPPEAPLVVAGDFNDWRNDARQILVEEFGLQEVFETLHGKPARSFPARLPLMTLDRIYVRNLSVTAARIGQGHPWKQLSDHAPLMAELSY</sequence>
<dbReference type="InterPro" id="IPR051916">
    <property type="entry name" value="GPI-anchor_lipid_remodeler"/>
</dbReference>
<gene>
    <name evidence="2" type="ORF">HF682_00585</name>
</gene>